<dbReference type="PROSITE" id="PS50110">
    <property type="entry name" value="RESPONSE_REGULATORY"/>
    <property type="match status" value="1"/>
</dbReference>
<dbReference type="Pfam" id="PF00072">
    <property type="entry name" value="Response_reg"/>
    <property type="match status" value="1"/>
</dbReference>
<dbReference type="SMART" id="SM00448">
    <property type="entry name" value="REC"/>
    <property type="match status" value="1"/>
</dbReference>
<protein>
    <submittedName>
        <fullName evidence="3">Response regulator</fullName>
    </submittedName>
</protein>
<evidence type="ECO:0000313" key="4">
    <source>
        <dbReference type="Proteomes" id="UP000703674"/>
    </source>
</evidence>
<feature type="domain" description="Response regulatory" evidence="2">
    <location>
        <begin position="11"/>
        <end position="134"/>
    </location>
</feature>
<evidence type="ECO:0000256" key="1">
    <source>
        <dbReference type="PROSITE-ProRule" id="PRU00169"/>
    </source>
</evidence>
<comment type="caution">
    <text evidence="3">The sequence shown here is derived from an EMBL/GenBank/DDBJ whole genome shotgun (WGS) entry which is preliminary data.</text>
</comment>
<sequence>MLRSSRATSLEILLVDDDKVVALLHKNRLKSTNIGLPPVICSNGMEALERLHRNDHISKHFLVLLDLNMPVVDGWKFLKLLKKNPPQAEVSVVIVTSSINQQDYLKAQTYNSVIHFCRKPLSLDCVNRIKNLEPVREFFRNELPQK</sequence>
<evidence type="ECO:0000313" key="3">
    <source>
        <dbReference type="EMBL" id="NJW53742.1"/>
    </source>
</evidence>
<feature type="modified residue" description="4-aspartylphosphate" evidence="1">
    <location>
        <position position="66"/>
    </location>
</feature>
<dbReference type="Gene3D" id="3.40.50.2300">
    <property type="match status" value="1"/>
</dbReference>
<reference evidence="3 4" key="1">
    <citation type="submission" date="2020-03" db="EMBL/GenBank/DDBJ databases">
        <title>Salinimicrobium sp. nov, isolated from SCS.</title>
        <authorList>
            <person name="Cao W.R."/>
        </authorList>
    </citation>
    <scope>NUCLEOTIDE SEQUENCE [LARGE SCALE GENOMIC DNA]</scope>
    <source>
        <strain evidence="4">J15B91</strain>
    </source>
</reference>
<dbReference type="PANTHER" id="PTHR44520:SF2">
    <property type="entry name" value="RESPONSE REGULATOR RCP1"/>
    <property type="match status" value="1"/>
</dbReference>
<organism evidence="3 4">
    <name type="scientific">Salinimicrobium oceani</name>
    <dbReference type="NCBI Taxonomy" id="2722702"/>
    <lineage>
        <taxon>Bacteria</taxon>
        <taxon>Pseudomonadati</taxon>
        <taxon>Bacteroidota</taxon>
        <taxon>Flavobacteriia</taxon>
        <taxon>Flavobacteriales</taxon>
        <taxon>Flavobacteriaceae</taxon>
        <taxon>Salinimicrobium</taxon>
    </lineage>
</organism>
<gene>
    <name evidence="3" type="ORF">HC175_12505</name>
</gene>
<dbReference type="RefSeq" id="WP_168138844.1">
    <property type="nucleotide sequence ID" value="NZ_JAAVJR010000007.1"/>
</dbReference>
<dbReference type="Proteomes" id="UP000703674">
    <property type="component" value="Unassembled WGS sequence"/>
</dbReference>
<dbReference type="InterPro" id="IPR011006">
    <property type="entry name" value="CheY-like_superfamily"/>
</dbReference>
<name>A0ABX1CZQ3_9FLAO</name>
<dbReference type="InterPro" id="IPR052893">
    <property type="entry name" value="TCS_response_regulator"/>
</dbReference>
<dbReference type="EMBL" id="JAAVJR010000007">
    <property type="protein sequence ID" value="NJW53742.1"/>
    <property type="molecule type" value="Genomic_DNA"/>
</dbReference>
<dbReference type="PANTHER" id="PTHR44520">
    <property type="entry name" value="RESPONSE REGULATOR RCP1-RELATED"/>
    <property type="match status" value="1"/>
</dbReference>
<proteinExistence type="predicted"/>
<dbReference type="SUPFAM" id="SSF52172">
    <property type="entry name" value="CheY-like"/>
    <property type="match status" value="1"/>
</dbReference>
<evidence type="ECO:0000259" key="2">
    <source>
        <dbReference type="PROSITE" id="PS50110"/>
    </source>
</evidence>
<keyword evidence="1" id="KW-0597">Phosphoprotein</keyword>
<accession>A0ABX1CZQ3</accession>
<keyword evidence="4" id="KW-1185">Reference proteome</keyword>
<dbReference type="InterPro" id="IPR001789">
    <property type="entry name" value="Sig_transdc_resp-reg_receiver"/>
</dbReference>